<organism evidence="1 2">
    <name type="scientific">Paracoccus aminovorans</name>
    <dbReference type="NCBI Taxonomy" id="34004"/>
    <lineage>
        <taxon>Bacteria</taxon>
        <taxon>Pseudomonadati</taxon>
        <taxon>Pseudomonadota</taxon>
        <taxon>Alphaproteobacteria</taxon>
        <taxon>Rhodobacterales</taxon>
        <taxon>Paracoccaceae</taxon>
        <taxon>Paracoccus</taxon>
    </lineage>
</organism>
<protein>
    <submittedName>
        <fullName evidence="1">Uncharacterized protein</fullName>
    </submittedName>
</protein>
<reference evidence="1 2" key="1">
    <citation type="submission" date="2016-10" db="EMBL/GenBank/DDBJ databases">
        <authorList>
            <person name="de Groot N.N."/>
        </authorList>
    </citation>
    <scope>NUCLEOTIDE SEQUENCE [LARGE SCALE GENOMIC DNA]</scope>
    <source>
        <strain evidence="1 2">DSM 8537</strain>
    </source>
</reference>
<keyword evidence="2" id="KW-1185">Reference proteome</keyword>
<name>A0A1I2ZYX9_9RHOB</name>
<gene>
    <name evidence="1" type="ORF">SAMN04488021_11174</name>
</gene>
<dbReference type="AlphaFoldDB" id="A0A1I2ZYX9"/>
<dbReference type="STRING" id="34004.SAMN04488021_11174"/>
<proteinExistence type="predicted"/>
<sequence length="249" mass="26920">MANRKAASCISPAGTGHFYRNADLHGLRLALWEDAGSGSVAAYLRDAGAWVEVLMNQASHVQSPALPPMMARCTFSAFWPEDDRAGIRFSGVDVMAAALNPSGLLEVDAAVLNLRQPTPLAQSLQAAGIPFVMFADETDLGLGLYPHGSCVPRSDGPEALASAVLVHTALYRADLCCRPDMTVTEMLPRLRAMARFLVQDKALADDLVAQAMEQAIALLPHLDCERETGALLVLLIERIWCRQKLSRPN</sequence>
<dbReference type="Gene3D" id="1.10.1740.10">
    <property type="match status" value="1"/>
</dbReference>
<dbReference type="OrthoDB" id="7771250at2"/>
<dbReference type="Proteomes" id="UP000183635">
    <property type="component" value="Unassembled WGS sequence"/>
</dbReference>
<evidence type="ECO:0000313" key="2">
    <source>
        <dbReference type="Proteomes" id="UP000183635"/>
    </source>
</evidence>
<dbReference type="EMBL" id="FOPU01000011">
    <property type="protein sequence ID" value="SFH42856.1"/>
    <property type="molecule type" value="Genomic_DNA"/>
</dbReference>
<accession>A0A1I2ZYX9</accession>
<dbReference type="RefSeq" id="WP_074967213.1">
    <property type="nucleotide sequence ID" value="NZ_CBCRYP010000022.1"/>
</dbReference>
<evidence type="ECO:0000313" key="1">
    <source>
        <dbReference type="EMBL" id="SFH42856.1"/>
    </source>
</evidence>